<dbReference type="Pfam" id="PF04068">
    <property type="entry name" value="Fer4_RLI"/>
    <property type="match status" value="1"/>
</dbReference>
<dbReference type="HAMAP" id="MF_01116">
    <property type="entry name" value="TSR3"/>
    <property type="match status" value="1"/>
</dbReference>
<evidence type="ECO:0000256" key="1">
    <source>
        <dbReference type="ARBA" id="ARBA00022490"/>
    </source>
</evidence>
<keyword evidence="11" id="KW-1185">Reference proteome</keyword>
<feature type="region of interest" description="Disordered" evidence="7">
    <location>
        <begin position="1"/>
        <end position="43"/>
    </location>
</feature>
<comment type="subcellular location">
    <subcellularLocation>
        <location evidence="6">Cytoplasm</location>
    </subcellularLocation>
    <subcellularLocation>
        <location evidence="6">Nucleus</location>
    </subcellularLocation>
</comment>
<comment type="function">
    <text evidence="6">Aminocarboxypropyltransferase that catalyzes the aminocarboxypropyl transfer on pseudouridine at position 1191 (Psi1191) in 18S rRNA. It constitutes the last step in biosynthesis of the hypermodified N1-methyl-N3-(3-amino-3-carboxypropyl) pseudouridine (m1acp3-Psi) conserved in eukaryotic 18S rRNA.</text>
</comment>
<comment type="similarity">
    <text evidence="6">Belongs to the TDD superfamily. TSR3 family.</text>
</comment>
<dbReference type="GO" id="GO:0030490">
    <property type="term" value="P:maturation of SSU-rRNA"/>
    <property type="evidence" value="ECO:0007669"/>
    <property type="project" value="TreeGrafter"/>
</dbReference>
<sequence length="351" mass="38891">MAKLSKGKGTNKQRDAHSGRPSSNHTSSHRRAESKHGANKNGKSFPVKLAMWDFDQCDPKRCSGKKLERLGVIKSLRVGQKFQGIVVSPNGKTVVCPNDRNIVEESGVAVVECSWARLDEVPFSKIGGRNERLLPYLVAANQVNYGRPWRLNCVEALAACFAIVGRLDLATELLSHFSWGLQFLELNKELLEIYQHCTDADSVKEAENSWLEQIEKEAQERRAHNPGDDLWLTGNVNRKRNHNVTQNGVSTGADTESIWEQGEASEYETEGIENGEKAFQKSVEYDSLGNEITLSENSHLEDSGNDELSEVYDSLGNIVLSNEECAVTIGTSKISTEGDVADHSIYANIEV</sequence>
<feature type="compositionally biased region" description="Basic residues" evidence="7">
    <location>
        <begin position="1"/>
        <end position="11"/>
    </location>
</feature>
<evidence type="ECO:0000256" key="5">
    <source>
        <dbReference type="ARBA" id="ARBA00022691"/>
    </source>
</evidence>
<dbReference type="PANTHER" id="PTHR20426:SF0">
    <property type="entry name" value="18S RRNA AMINOCARBOXYPROPYLTRANSFERASE"/>
    <property type="match status" value="1"/>
</dbReference>
<dbReference type="Pfam" id="PF04034">
    <property type="entry name" value="Ribo_biogen_C"/>
    <property type="match status" value="1"/>
</dbReference>
<dbReference type="AlphaFoldDB" id="A0A0N7MLA4"/>
<comment type="catalytic activity">
    <reaction evidence="6">
        <text>N(1)-methylpseudouridine(1191) in yeast 18S rRNA + S-adenosyl-L-methionine = N(1)-methyl-N(3)-[(3S)-3-amino-3-carboxypropyl]pseudouridine(1191) in yeast 18S rRNA + S-methyl-5'-thioadenosine + H(+)</text>
        <dbReference type="Rhea" id="RHEA:63300"/>
        <dbReference type="Rhea" id="RHEA-COMP:13852"/>
        <dbReference type="Rhea" id="RHEA-COMP:16309"/>
        <dbReference type="ChEBI" id="CHEBI:15378"/>
        <dbReference type="ChEBI" id="CHEBI:17509"/>
        <dbReference type="ChEBI" id="CHEBI:59789"/>
        <dbReference type="ChEBI" id="CHEBI:74890"/>
        <dbReference type="ChEBI" id="CHEBI:146234"/>
    </reaction>
</comment>
<evidence type="ECO:0000256" key="7">
    <source>
        <dbReference type="SAM" id="MobiDB-lite"/>
    </source>
</evidence>
<feature type="binding site" evidence="6">
    <location>
        <position position="134"/>
    </location>
    <ligand>
        <name>S-adenosyl-L-methionine</name>
        <dbReference type="ChEBI" id="CHEBI:59789"/>
    </ligand>
</feature>
<dbReference type="GO" id="GO:0106388">
    <property type="term" value="F:rRNA small subunit aminocarboxypropyltransferase activity"/>
    <property type="evidence" value="ECO:0007669"/>
    <property type="project" value="UniProtKB-EC"/>
</dbReference>
<feature type="binding site" evidence="6">
    <location>
        <position position="149"/>
    </location>
    <ligand>
        <name>S-adenosyl-L-methionine</name>
        <dbReference type="ChEBI" id="CHEBI:59789"/>
    </ligand>
</feature>
<evidence type="ECO:0000256" key="2">
    <source>
        <dbReference type="ARBA" id="ARBA00022517"/>
    </source>
</evidence>
<comment type="catalytic activity">
    <reaction evidence="6">
        <text>an N(1)-methylpseudouridine in rRNA + S-adenosyl-L-methionine = N(1)-methyl-N(3)-[(3S)-3-amino-3-carboxypropyl]pseudouridine in rRNA + S-methyl-5'-thioadenosine + H(+)</text>
        <dbReference type="Rhea" id="RHEA:63296"/>
        <dbReference type="Rhea" id="RHEA-COMP:11634"/>
        <dbReference type="Rhea" id="RHEA-COMP:16310"/>
        <dbReference type="ChEBI" id="CHEBI:15378"/>
        <dbReference type="ChEBI" id="CHEBI:17509"/>
        <dbReference type="ChEBI" id="CHEBI:59789"/>
        <dbReference type="ChEBI" id="CHEBI:74890"/>
        <dbReference type="ChEBI" id="CHEBI:146234"/>
        <dbReference type="EC" id="2.5.1.157"/>
    </reaction>
</comment>
<feature type="binding site" evidence="6">
    <location>
        <position position="63"/>
    </location>
    <ligand>
        <name>S-adenosyl-L-methionine</name>
        <dbReference type="ChEBI" id="CHEBI:59789"/>
    </ligand>
</feature>
<dbReference type="InterPro" id="IPR007177">
    <property type="entry name" value="Tsr3_C"/>
</dbReference>
<feature type="binding site" evidence="6">
    <location>
        <position position="111"/>
    </location>
    <ligand>
        <name>S-adenosyl-L-methionine</name>
        <dbReference type="ChEBI" id="CHEBI:59789"/>
    </ligand>
</feature>
<evidence type="ECO:0000313" key="11">
    <source>
        <dbReference type="Proteomes" id="UP000236544"/>
    </source>
</evidence>
<protein>
    <recommendedName>
        <fullName evidence="6">18S rRNA aminocarboxypropyltransferase</fullName>
        <ecNumber evidence="6">2.5.1.157</ecNumber>
    </recommendedName>
</protein>
<evidence type="ECO:0000259" key="8">
    <source>
        <dbReference type="Pfam" id="PF04034"/>
    </source>
</evidence>
<organism evidence="10 11">
    <name type="scientific">Lachancea quebecensis</name>
    <dbReference type="NCBI Taxonomy" id="1654605"/>
    <lineage>
        <taxon>Eukaryota</taxon>
        <taxon>Fungi</taxon>
        <taxon>Dikarya</taxon>
        <taxon>Ascomycota</taxon>
        <taxon>Saccharomycotina</taxon>
        <taxon>Saccharomycetes</taxon>
        <taxon>Saccharomycetales</taxon>
        <taxon>Saccharomycetaceae</taxon>
        <taxon>Lachancea</taxon>
    </lineage>
</organism>
<keyword evidence="2 6" id="KW-0690">Ribosome biogenesis</keyword>
<evidence type="ECO:0000313" key="10">
    <source>
        <dbReference type="EMBL" id="CUS21731.1"/>
    </source>
</evidence>
<evidence type="ECO:0000256" key="3">
    <source>
        <dbReference type="ARBA" id="ARBA00022552"/>
    </source>
</evidence>
<evidence type="ECO:0000256" key="6">
    <source>
        <dbReference type="HAMAP-Rule" id="MF_03146"/>
    </source>
</evidence>
<keyword evidence="1 6" id="KW-0963">Cytoplasm</keyword>
<dbReference type="Proteomes" id="UP000236544">
    <property type="component" value="Unassembled WGS sequence"/>
</dbReference>
<dbReference type="EC" id="2.5.1.157" evidence="6"/>
<name>A0A0N7MLA4_9SACH</name>
<keyword evidence="4 6" id="KW-0808">Transferase</keyword>
<evidence type="ECO:0000256" key="4">
    <source>
        <dbReference type="ARBA" id="ARBA00022679"/>
    </source>
</evidence>
<dbReference type="OrthoDB" id="10262062at2759"/>
<reference evidence="11" key="1">
    <citation type="submission" date="2015-10" db="EMBL/GenBank/DDBJ databases">
        <authorList>
            <person name="Devillers H."/>
        </authorList>
    </citation>
    <scope>NUCLEOTIDE SEQUENCE [LARGE SCALE GENOMIC DNA]</scope>
</reference>
<keyword evidence="5 6" id="KW-0949">S-adenosyl-L-methionine</keyword>
<dbReference type="GO" id="GO:0000455">
    <property type="term" value="P:enzyme-directed rRNA pseudouridine synthesis"/>
    <property type="evidence" value="ECO:0007669"/>
    <property type="project" value="UniProtKB-UniRule"/>
</dbReference>
<evidence type="ECO:0000259" key="9">
    <source>
        <dbReference type="Pfam" id="PF04068"/>
    </source>
</evidence>
<dbReference type="InterPro" id="IPR022968">
    <property type="entry name" value="Tsr3-like"/>
</dbReference>
<keyword evidence="6" id="KW-0539">Nucleus</keyword>
<feature type="domain" description="16S/18S rRNA aminocarboxypropyltransferase Tsr3 C-terminal" evidence="8">
    <location>
        <begin position="85"/>
        <end position="211"/>
    </location>
</feature>
<dbReference type="InterPro" id="IPR007209">
    <property type="entry name" value="RNaseL-inhib-like_metal-bd_dom"/>
</dbReference>
<dbReference type="GO" id="GO:0005737">
    <property type="term" value="C:cytoplasm"/>
    <property type="evidence" value="ECO:0007669"/>
    <property type="project" value="UniProtKB-SubCell"/>
</dbReference>
<dbReference type="EMBL" id="LN890565">
    <property type="protein sequence ID" value="CUS21731.1"/>
    <property type="molecule type" value="Genomic_DNA"/>
</dbReference>
<proteinExistence type="inferred from homology"/>
<dbReference type="GO" id="GO:1904047">
    <property type="term" value="F:S-adenosyl-L-methionine binding"/>
    <property type="evidence" value="ECO:0007669"/>
    <property type="project" value="UniProtKB-UniRule"/>
</dbReference>
<feature type="domain" description="RNase L inhibitor RLI-like possible metal-binding" evidence="9">
    <location>
        <begin position="47"/>
        <end position="81"/>
    </location>
</feature>
<dbReference type="GO" id="GO:0005634">
    <property type="term" value="C:nucleus"/>
    <property type="evidence" value="ECO:0007669"/>
    <property type="project" value="UniProtKB-SubCell"/>
</dbReference>
<dbReference type="PANTHER" id="PTHR20426">
    <property type="entry name" value="RIBOSOME BIOGENESIS PROTEIN TSR3 HOMOLOG"/>
    <property type="match status" value="1"/>
</dbReference>
<keyword evidence="3 6" id="KW-0698">rRNA processing</keyword>
<accession>A0A0N7MLA4</accession>
<gene>
    <name evidence="6" type="primary">TSR3</name>
    <name evidence="10" type="ORF">LAQU0_S03e09450g</name>
</gene>
<dbReference type="NCBIfam" id="NF002621">
    <property type="entry name" value="PRK02287.1"/>
    <property type="match status" value="1"/>
</dbReference>